<dbReference type="STRING" id="1387277.SAMN06295998_101312"/>
<dbReference type="PANTHER" id="PTHR36999">
    <property type="entry name" value="ISOCITRATE DEHYDROGENASE [NADP]"/>
    <property type="match status" value="1"/>
</dbReference>
<keyword evidence="7" id="KW-0521">NADP</keyword>
<comment type="cofactor">
    <cofactor evidence="1">
        <name>Mg(2+)</name>
        <dbReference type="ChEBI" id="CHEBI:18420"/>
    </cofactor>
</comment>
<sequence length="764" mass="81822">MDALRAFPPRASGAATHPAWPPVLNAETADIMANSETPDIIYTIVDEAPELASASLLPIIRSFAKAADIGIETRNISVAGRILSAFPDFLTEEQRITDDLAELGKLVKQPTANVIKLPNISASQPQLNAAIKELQGQGYALPDYPSDPQSDAEKDIQRRYDAIKGSAVNPVLREGNSDRRAAKAVKAYAMQNPHSMGKWSADSRTHVAQMEGNDFFSNEKSATISAAQAGPAKITFTAEDGTETVLKDGLSYDEGTVVDATFMSAAALREFIRAEVASMEPGVLFSVHLKATMMKVSDPIIFGHFVSVYLEDFLSKHGDTVAALGWTPNAGIGDLDAKIAGNAELEADLKAALDGKPPLYMVNSDRGITNLHVSSDVIIDASMPAVIRAGGIGWGPDGKAAETKCCIPDSSYAPVYDETIKYFKENGALDPTTCGAVSNVGLMAQKAEEYGSHPTTFEMDGKGTVRIVLGNGDVLHEHAVNKGDIWRSATAKKAPIEDWIQLGIARTKATGAAAFWLDANRAHDAELIKYVKPALAGAGLDIPIMAPRDATRFTLETMTKGDDCVTITGNVLRDYLTDLFPILELGTSAKMLSIVKLMNGGGLFETGAGGSAPKHVQQLMEENHLRWDSLGEFCALGESLKFLAESRGNARAEIMGEAVEDATQKLLETNKSPERKVGLLDNRDSHYWFARYWAEALAAQSKDADLAAHFAPISKALVDGEEAISTEINAAEGKPVDLGGYYHGDPDKTSTVMRPSTTLNGIIG</sequence>
<dbReference type="GO" id="GO:0046872">
    <property type="term" value="F:metal ion binding"/>
    <property type="evidence" value="ECO:0007669"/>
    <property type="project" value="UniProtKB-KW"/>
</dbReference>
<dbReference type="GO" id="GO:0006099">
    <property type="term" value="P:tricarboxylic acid cycle"/>
    <property type="evidence" value="ECO:0007669"/>
    <property type="project" value="UniProtKB-KW"/>
</dbReference>
<dbReference type="GO" id="GO:0006097">
    <property type="term" value="P:glyoxylate cycle"/>
    <property type="evidence" value="ECO:0007669"/>
    <property type="project" value="UniProtKB-KW"/>
</dbReference>
<accession>A0A1W1Z7J1</accession>
<evidence type="ECO:0000256" key="10">
    <source>
        <dbReference type="ARBA" id="ARBA00046318"/>
    </source>
</evidence>
<evidence type="ECO:0000313" key="11">
    <source>
        <dbReference type="EMBL" id="SMC44354.1"/>
    </source>
</evidence>
<protein>
    <recommendedName>
        <fullName evidence="2">isocitrate dehydrogenase (NADP(+))</fullName>
        <ecNumber evidence="2">1.1.1.42</ecNumber>
    </recommendedName>
</protein>
<proteinExistence type="inferred from homology"/>
<evidence type="ECO:0000256" key="4">
    <source>
        <dbReference type="ARBA" id="ARBA00022532"/>
    </source>
</evidence>
<keyword evidence="12" id="KW-1185">Reference proteome</keyword>
<evidence type="ECO:0000256" key="1">
    <source>
        <dbReference type="ARBA" id="ARBA00001946"/>
    </source>
</evidence>
<evidence type="ECO:0000256" key="6">
    <source>
        <dbReference type="ARBA" id="ARBA00022842"/>
    </source>
</evidence>
<dbReference type="AlphaFoldDB" id="A0A1W1Z7J1"/>
<comment type="catalytic activity">
    <reaction evidence="9">
        <text>D-threo-isocitrate + NADP(+) = 2-oxoglutarate + CO2 + NADPH</text>
        <dbReference type="Rhea" id="RHEA:19629"/>
        <dbReference type="ChEBI" id="CHEBI:15562"/>
        <dbReference type="ChEBI" id="CHEBI:16526"/>
        <dbReference type="ChEBI" id="CHEBI:16810"/>
        <dbReference type="ChEBI" id="CHEBI:57783"/>
        <dbReference type="ChEBI" id="CHEBI:58349"/>
        <dbReference type="EC" id="1.1.1.42"/>
    </reaction>
</comment>
<dbReference type="Proteomes" id="UP000192330">
    <property type="component" value="Unassembled WGS sequence"/>
</dbReference>
<evidence type="ECO:0000256" key="8">
    <source>
        <dbReference type="ARBA" id="ARBA00023002"/>
    </source>
</evidence>
<evidence type="ECO:0000256" key="3">
    <source>
        <dbReference type="ARBA" id="ARBA00022435"/>
    </source>
</evidence>
<gene>
    <name evidence="11" type="ORF">SAMN06295998_101312</name>
</gene>
<dbReference type="SUPFAM" id="SSF53659">
    <property type="entry name" value="Isocitrate/Isopropylmalate dehydrogenase-like"/>
    <property type="match status" value="1"/>
</dbReference>
<evidence type="ECO:0000256" key="9">
    <source>
        <dbReference type="ARBA" id="ARBA00023554"/>
    </source>
</evidence>
<keyword evidence="4" id="KW-0816">Tricarboxylic acid cycle</keyword>
<reference evidence="11 12" key="1">
    <citation type="submission" date="2017-04" db="EMBL/GenBank/DDBJ databases">
        <authorList>
            <person name="Afonso C.L."/>
            <person name="Miller P.J."/>
            <person name="Scott M.A."/>
            <person name="Spackman E."/>
            <person name="Goraichik I."/>
            <person name="Dimitrov K.M."/>
            <person name="Suarez D.L."/>
            <person name="Swayne D.E."/>
        </authorList>
    </citation>
    <scope>NUCLEOTIDE SEQUENCE [LARGE SCALE GENOMIC DNA]</scope>
    <source>
        <strain evidence="11 12">CGMCC 1.12644</strain>
    </source>
</reference>
<comment type="similarity">
    <text evidence="10">Belongs to the monomeric-type IDH family.</text>
</comment>
<dbReference type="NCBIfam" id="TIGR00178">
    <property type="entry name" value="monomer_idh"/>
    <property type="match status" value="1"/>
</dbReference>
<dbReference type="EMBL" id="FWYD01000001">
    <property type="protein sequence ID" value="SMC44354.1"/>
    <property type="molecule type" value="Genomic_DNA"/>
</dbReference>
<evidence type="ECO:0000313" key="12">
    <source>
        <dbReference type="Proteomes" id="UP000192330"/>
    </source>
</evidence>
<keyword evidence="8" id="KW-0560">Oxidoreductase</keyword>
<dbReference type="Pfam" id="PF03971">
    <property type="entry name" value="IDH"/>
    <property type="match status" value="1"/>
</dbReference>
<evidence type="ECO:0000256" key="2">
    <source>
        <dbReference type="ARBA" id="ARBA00013013"/>
    </source>
</evidence>
<name>A0A1W1Z7J1_9RHOB</name>
<dbReference type="GO" id="GO:0004450">
    <property type="term" value="F:isocitrate dehydrogenase (NADP+) activity"/>
    <property type="evidence" value="ECO:0007669"/>
    <property type="project" value="UniProtKB-EC"/>
</dbReference>
<dbReference type="EC" id="1.1.1.42" evidence="2"/>
<keyword evidence="6" id="KW-0460">Magnesium</keyword>
<evidence type="ECO:0000256" key="5">
    <source>
        <dbReference type="ARBA" id="ARBA00022723"/>
    </source>
</evidence>
<evidence type="ECO:0000256" key="7">
    <source>
        <dbReference type="ARBA" id="ARBA00022857"/>
    </source>
</evidence>
<keyword evidence="3" id="KW-0329">Glyoxylate bypass</keyword>
<organism evidence="11 12">
    <name type="scientific">Primorskyibacter flagellatus</name>
    <dbReference type="NCBI Taxonomy" id="1387277"/>
    <lineage>
        <taxon>Bacteria</taxon>
        <taxon>Pseudomonadati</taxon>
        <taxon>Pseudomonadota</taxon>
        <taxon>Alphaproteobacteria</taxon>
        <taxon>Rhodobacterales</taxon>
        <taxon>Roseobacteraceae</taxon>
        <taxon>Primorskyibacter</taxon>
    </lineage>
</organism>
<dbReference type="InterPro" id="IPR004436">
    <property type="entry name" value="Isocitrate_DH_NADP_mono"/>
</dbReference>
<dbReference type="PANTHER" id="PTHR36999:SF1">
    <property type="entry name" value="ISOCITRATE DEHYDROGENASE (NADP(+))"/>
    <property type="match status" value="1"/>
</dbReference>
<keyword evidence="5" id="KW-0479">Metal-binding</keyword>